<dbReference type="Proteomes" id="UP000324832">
    <property type="component" value="Unassembled WGS sequence"/>
</dbReference>
<protein>
    <submittedName>
        <fullName evidence="1">Uncharacterized protein</fullName>
    </submittedName>
</protein>
<name>A0A5E4QN23_9NEOP</name>
<sequence length="128" mass="14512">MFYHKTSDILSNTDESLILLDYFHTVYEANISGDFATNAHNSNLDCLRSIVVQVDDQLLCADMEFLGSNSDTFTFMSDAHGSRRWLDHCLTTYAAWDTVTKVQVDYNGQVTVFNLLVIIYIDQVVDIG</sequence>
<organism evidence="1 2">
    <name type="scientific">Leptidea sinapis</name>
    <dbReference type="NCBI Taxonomy" id="189913"/>
    <lineage>
        <taxon>Eukaryota</taxon>
        <taxon>Metazoa</taxon>
        <taxon>Ecdysozoa</taxon>
        <taxon>Arthropoda</taxon>
        <taxon>Hexapoda</taxon>
        <taxon>Insecta</taxon>
        <taxon>Pterygota</taxon>
        <taxon>Neoptera</taxon>
        <taxon>Endopterygota</taxon>
        <taxon>Lepidoptera</taxon>
        <taxon>Glossata</taxon>
        <taxon>Ditrysia</taxon>
        <taxon>Papilionoidea</taxon>
        <taxon>Pieridae</taxon>
        <taxon>Dismorphiinae</taxon>
        <taxon>Leptidea</taxon>
    </lineage>
</organism>
<gene>
    <name evidence="1" type="ORF">LSINAPIS_LOCUS10539</name>
</gene>
<dbReference type="AlphaFoldDB" id="A0A5E4QN23"/>
<evidence type="ECO:0000313" key="2">
    <source>
        <dbReference type="Proteomes" id="UP000324832"/>
    </source>
</evidence>
<keyword evidence="2" id="KW-1185">Reference proteome</keyword>
<proteinExistence type="predicted"/>
<reference evidence="1 2" key="1">
    <citation type="submission" date="2017-07" db="EMBL/GenBank/DDBJ databases">
        <authorList>
            <person name="Talla V."/>
            <person name="Backstrom N."/>
        </authorList>
    </citation>
    <scope>NUCLEOTIDE SEQUENCE [LARGE SCALE GENOMIC DNA]</scope>
</reference>
<evidence type="ECO:0000313" key="1">
    <source>
        <dbReference type="EMBL" id="VVC99725.1"/>
    </source>
</evidence>
<dbReference type="EMBL" id="FZQP02004300">
    <property type="protein sequence ID" value="VVC99725.1"/>
    <property type="molecule type" value="Genomic_DNA"/>
</dbReference>
<accession>A0A5E4QN23</accession>